<protein>
    <submittedName>
        <fullName evidence="2">Uncharacterized protein</fullName>
    </submittedName>
</protein>
<proteinExistence type="predicted"/>
<organism evidence="2">
    <name type="scientific">Cucumis melo</name>
    <name type="common">Muskmelon</name>
    <dbReference type="NCBI Taxonomy" id="3656"/>
    <lineage>
        <taxon>Eukaryota</taxon>
        <taxon>Viridiplantae</taxon>
        <taxon>Streptophyta</taxon>
        <taxon>Embryophyta</taxon>
        <taxon>Tracheophyta</taxon>
        <taxon>Spermatophyta</taxon>
        <taxon>Magnoliopsida</taxon>
        <taxon>eudicotyledons</taxon>
        <taxon>Gunneridae</taxon>
        <taxon>Pentapetalae</taxon>
        <taxon>rosids</taxon>
        <taxon>fabids</taxon>
        <taxon>Cucurbitales</taxon>
        <taxon>Cucurbitaceae</taxon>
        <taxon>Benincaseae</taxon>
        <taxon>Cucumis</taxon>
    </lineage>
</organism>
<feature type="signal peptide" evidence="1">
    <location>
        <begin position="1"/>
        <end position="29"/>
    </location>
</feature>
<reference evidence="2" key="1">
    <citation type="submission" date="2023-03" db="UniProtKB">
        <authorList>
            <consortium name="EnsemblPlants"/>
        </authorList>
    </citation>
    <scope>IDENTIFICATION</scope>
</reference>
<dbReference type="Gramene" id="MELO3C034373.2.1">
    <property type="protein sequence ID" value="MELO3C034373.2.1"/>
    <property type="gene ID" value="MELO3C034373.2"/>
</dbReference>
<evidence type="ECO:0000256" key="1">
    <source>
        <dbReference type="SAM" id="SignalP"/>
    </source>
</evidence>
<accession>A0A9I9EIW4</accession>
<keyword evidence="1" id="KW-0732">Signal</keyword>
<sequence length="69" mass="8027">MKNAFSVTKFFFLALVLVAFVKQAQLTKAEATCDPNKTRMIYEIFINYITEILSLRLEITVCTLVRFRC</sequence>
<dbReference type="AlphaFoldDB" id="A0A9I9EIW4"/>
<dbReference type="EnsemblPlants" id="MELO3C034373.2.1">
    <property type="protein sequence ID" value="MELO3C034373.2.1"/>
    <property type="gene ID" value="MELO3C034373.2"/>
</dbReference>
<feature type="chain" id="PRO_5039900663" evidence="1">
    <location>
        <begin position="30"/>
        <end position="69"/>
    </location>
</feature>
<evidence type="ECO:0000313" key="2">
    <source>
        <dbReference type="EnsemblPlants" id="MELO3C034373.2.1"/>
    </source>
</evidence>
<name>A0A9I9EIW4_CUCME</name>